<dbReference type="PANTHER" id="PTHR30250:SF11">
    <property type="entry name" value="O-ANTIGEN TRANSPORTER-RELATED"/>
    <property type="match status" value="1"/>
</dbReference>
<evidence type="ECO:0000313" key="8">
    <source>
        <dbReference type="Proteomes" id="UP000006786"/>
    </source>
</evidence>
<dbReference type="InterPro" id="IPR050833">
    <property type="entry name" value="Poly_Biosynth_Transport"/>
</dbReference>
<evidence type="ECO:0000256" key="4">
    <source>
        <dbReference type="ARBA" id="ARBA00022989"/>
    </source>
</evidence>
<feature type="transmembrane region" description="Helical" evidence="6">
    <location>
        <begin position="428"/>
        <end position="450"/>
    </location>
</feature>
<dbReference type="OrthoDB" id="9800982at2"/>
<evidence type="ECO:0000313" key="7">
    <source>
        <dbReference type="EMBL" id="EKF17767.1"/>
    </source>
</evidence>
<feature type="transmembrane region" description="Helical" evidence="6">
    <location>
        <begin position="342"/>
        <end position="364"/>
    </location>
</feature>
<feature type="transmembrane region" description="Helical" evidence="6">
    <location>
        <begin position="125"/>
        <end position="146"/>
    </location>
</feature>
<dbReference type="STRING" id="391937.NA2_15993"/>
<keyword evidence="2" id="KW-1003">Cell membrane</keyword>
<feature type="transmembrane region" description="Helical" evidence="6">
    <location>
        <begin position="75"/>
        <end position="104"/>
    </location>
</feature>
<dbReference type="GO" id="GO:0005886">
    <property type="term" value="C:plasma membrane"/>
    <property type="evidence" value="ECO:0007669"/>
    <property type="project" value="UniProtKB-SubCell"/>
</dbReference>
<dbReference type="PANTHER" id="PTHR30250">
    <property type="entry name" value="PST FAMILY PREDICTED COLANIC ACID TRANSPORTER"/>
    <property type="match status" value="1"/>
</dbReference>
<dbReference type="InterPro" id="IPR002797">
    <property type="entry name" value="Polysacc_synth"/>
</dbReference>
<organism evidence="7 8">
    <name type="scientific">Nitratireductor pacificus pht-3B</name>
    <dbReference type="NCBI Taxonomy" id="391937"/>
    <lineage>
        <taxon>Bacteria</taxon>
        <taxon>Pseudomonadati</taxon>
        <taxon>Pseudomonadota</taxon>
        <taxon>Alphaproteobacteria</taxon>
        <taxon>Hyphomicrobiales</taxon>
        <taxon>Phyllobacteriaceae</taxon>
        <taxon>Nitratireductor</taxon>
    </lineage>
</organism>
<name>K2MKJ5_9HYPH</name>
<dbReference type="Pfam" id="PF01943">
    <property type="entry name" value="Polysacc_synt"/>
    <property type="match status" value="1"/>
</dbReference>
<accession>K2MKJ5</accession>
<evidence type="ECO:0000256" key="1">
    <source>
        <dbReference type="ARBA" id="ARBA00004651"/>
    </source>
</evidence>
<feature type="transmembrane region" description="Helical" evidence="6">
    <location>
        <begin position="45"/>
        <end position="69"/>
    </location>
</feature>
<evidence type="ECO:0000256" key="6">
    <source>
        <dbReference type="SAM" id="Phobius"/>
    </source>
</evidence>
<dbReference type="PATRIC" id="fig|391937.3.peg.3284"/>
<feature type="transmembrane region" description="Helical" evidence="6">
    <location>
        <begin position="216"/>
        <end position="236"/>
    </location>
</feature>
<dbReference type="EMBL" id="AMRM01000019">
    <property type="protein sequence ID" value="EKF17767.1"/>
    <property type="molecule type" value="Genomic_DNA"/>
</dbReference>
<feature type="transmembrane region" description="Helical" evidence="6">
    <location>
        <begin position="152"/>
        <end position="170"/>
    </location>
</feature>
<feature type="transmembrane region" description="Helical" evidence="6">
    <location>
        <begin position="290"/>
        <end position="310"/>
    </location>
</feature>
<feature type="transmembrane region" description="Helical" evidence="6">
    <location>
        <begin position="256"/>
        <end position="278"/>
    </location>
</feature>
<dbReference type="Proteomes" id="UP000006786">
    <property type="component" value="Unassembled WGS sequence"/>
</dbReference>
<keyword evidence="8" id="KW-1185">Reference proteome</keyword>
<keyword evidence="4 6" id="KW-1133">Transmembrane helix</keyword>
<evidence type="ECO:0000256" key="2">
    <source>
        <dbReference type="ARBA" id="ARBA00022475"/>
    </source>
</evidence>
<gene>
    <name evidence="7" type="ORF">NA2_15993</name>
</gene>
<evidence type="ECO:0000256" key="3">
    <source>
        <dbReference type="ARBA" id="ARBA00022692"/>
    </source>
</evidence>
<feature type="transmembrane region" description="Helical" evidence="6">
    <location>
        <begin position="402"/>
        <end position="422"/>
    </location>
</feature>
<protein>
    <submittedName>
        <fullName evidence="7">Multi antimicrobial extrusion protein MatE</fullName>
    </submittedName>
</protein>
<dbReference type="eggNOG" id="COG2244">
    <property type="taxonomic scope" value="Bacteria"/>
</dbReference>
<keyword evidence="5 6" id="KW-0472">Membrane</keyword>
<feature type="transmembrane region" description="Helical" evidence="6">
    <location>
        <begin position="182"/>
        <end position="210"/>
    </location>
</feature>
<keyword evidence="3 6" id="KW-0812">Transmembrane</keyword>
<dbReference type="AlphaFoldDB" id="K2MKJ5"/>
<reference evidence="7 8" key="1">
    <citation type="journal article" date="2012" name="J. Bacteriol.">
        <title>Genome Sequence of Nitratireductor pacificus Type Strain pht-3B.</title>
        <authorList>
            <person name="Lai Q."/>
            <person name="Li G."/>
            <person name="Shao Z."/>
        </authorList>
    </citation>
    <scope>NUCLEOTIDE SEQUENCE [LARGE SCALE GENOMIC DNA]</scope>
    <source>
        <strain evidence="8">pht-3B</strain>
    </source>
</reference>
<comment type="subcellular location">
    <subcellularLocation>
        <location evidence="1">Cell membrane</location>
        <topology evidence="1">Multi-pass membrane protein</topology>
    </subcellularLocation>
</comment>
<evidence type="ECO:0000256" key="5">
    <source>
        <dbReference type="ARBA" id="ARBA00023136"/>
    </source>
</evidence>
<proteinExistence type="predicted"/>
<feature type="transmembrane region" description="Helical" evidence="6">
    <location>
        <begin position="370"/>
        <end position="390"/>
    </location>
</feature>
<sequence>MRFSVTTAGERLLPERLSARAQPVLARIDSLISARDARGEAGRNALIAFAIRILNAAIAFFSQVLLARWMGEFEYGIFVLVWVTMIILGNISCLGFHTSVIRFIPEYRAKGEFDALRGINLASRLFVLGSSTLFAAVGIAGLWYFAPSVETYYVVPFYLGLICLPMAALSDLMQGVSRANAWVIWALLPTYFVRPLLILLFMAIALFAGYPADAKTAIIAAILATYLTTLLQFVSVTTRVDRKMPAGKPSFRMREWTAVSLPIFLVESFFFLLTNADVLMVGRYMAPTDVAVYFATVKTLALVHFVYFAVKAAVAQRYASFMHGGDHAGLETFARETVSWTFWPSLAMGVVVLLAGKPMLMLFGPAFTEGYPLLFLLVTCIVARSAVGPAESLLTMSGHQKICAAVYAATLAINVGLNMVLIPQYGLWGAALATGVAMLFEAAILFVTVWRKLGIVMLIFLPFKKTGTGS</sequence>
<comment type="caution">
    <text evidence="7">The sequence shown here is derived from an EMBL/GenBank/DDBJ whole genome shotgun (WGS) entry which is preliminary data.</text>
</comment>
<dbReference type="RefSeq" id="WP_008598082.1">
    <property type="nucleotide sequence ID" value="NZ_AMRM01000019.1"/>
</dbReference>